<accession>A0A8H5H3B5</accession>
<dbReference type="PANTHER" id="PTHR31212">
    <property type="entry name" value="ALPHA-KETOGLUTARATE-DEPENDENT DIOXYGENASE ALKB HOMOLOG 3"/>
    <property type="match status" value="1"/>
</dbReference>
<evidence type="ECO:0000313" key="3">
    <source>
        <dbReference type="Proteomes" id="UP000518752"/>
    </source>
</evidence>
<evidence type="ECO:0000259" key="1">
    <source>
        <dbReference type="PROSITE" id="PS51471"/>
    </source>
</evidence>
<dbReference type="InterPro" id="IPR005123">
    <property type="entry name" value="Oxoglu/Fe-dep_dioxygenase_dom"/>
</dbReference>
<dbReference type="EMBL" id="JAACJN010000093">
    <property type="protein sequence ID" value="KAF5376009.1"/>
    <property type="molecule type" value="Genomic_DNA"/>
</dbReference>
<dbReference type="OrthoDB" id="445341at2759"/>
<dbReference type="InterPro" id="IPR032854">
    <property type="entry name" value="ALKBH3"/>
</dbReference>
<dbReference type="PROSITE" id="PS51471">
    <property type="entry name" value="FE2OG_OXY"/>
    <property type="match status" value="1"/>
</dbReference>
<dbReference type="InterPro" id="IPR027450">
    <property type="entry name" value="AlkB-like"/>
</dbReference>
<dbReference type="Gene3D" id="2.60.120.590">
    <property type="entry name" value="Alpha-ketoglutarate-dependent dioxygenase AlkB-like"/>
    <property type="match status" value="1"/>
</dbReference>
<dbReference type="Proteomes" id="UP000518752">
    <property type="component" value="Unassembled WGS sequence"/>
</dbReference>
<gene>
    <name evidence="2" type="ORF">D9757_008817</name>
</gene>
<dbReference type="Pfam" id="PF13532">
    <property type="entry name" value="2OG-FeII_Oxy_2"/>
    <property type="match status" value="1"/>
</dbReference>
<dbReference type="GO" id="GO:0006307">
    <property type="term" value="P:DNA alkylation repair"/>
    <property type="evidence" value="ECO:0007669"/>
    <property type="project" value="InterPro"/>
</dbReference>
<comment type="caution">
    <text evidence="2">The sequence shown here is derived from an EMBL/GenBank/DDBJ whole genome shotgun (WGS) entry which is preliminary data.</text>
</comment>
<dbReference type="AlphaFoldDB" id="A0A8H5H3B5"/>
<keyword evidence="3" id="KW-1185">Reference proteome</keyword>
<dbReference type="InterPro" id="IPR037151">
    <property type="entry name" value="AlkB-like_sf"/>
</dbReference>
<sequence>MKQDYPEPTELLGSGDSYVVLDLLKSEDPQFSTQIFEKVKEEVQWDVMHHRGGEVPRLVAVQGEVQFSSSSSERTVPVYRHPSDASPPLLQFTPTVELIRHQVEKVLGHPVNHALIQLYRTGKDYISEHSDKTIDVVRGSTIVNVSLGARRVMTLRTKKDSTEEGGRRRSHKFPLAHNSMFVMGLETNRRWLHGINQDNRLVTMKDQEEFAFGGERISLTFRWIGTFLVGGDSAGEGAEPLLIYGQGATGKTRAEARPVISGDTPESNKLLEAFGRENRDSDFVWEDWYGSGSDVLHFRL</sequence>
<name>A0A8H5H3B5_9AGAR</name>
<dbReference type="GO" id="GO:0051213">
    <property type="term" value="F:dioxygenase activity"/>
    <property type="evidence" value="ECO:0007669"/>
    <property type="project" value="InterPro"/>
</dbReference>
<feature type="domain" description="Fe2OG dioxygenase" evidence="1">
    <location>
        <begin position="110"/>
        <end position="225"/>
    </location>
</feature>
<dbReference type="SUPFAM" id="SSF51197">
    <property type="entry name" value="Clavaminate synthase-like"/>
    <property type="match status" value="1"/>
</dbReference>
<dbReference type="PANTHER" id="PTHR31212:SF5">
    <property type="entry name" value="ISOCHORISMATASE FAMILY PROTEIN FAMILY (AFU_ORTHOLOGUE AFUA_3G14500)"/>
    <property type="match status" value="1"/>
</dbReference>
<protein>
    <recommendedName>
        <fullName evidence="1">Fe2OG dioxygenase domain-containing protein</fullName>
    </recommendedName>
</protein>
<organism evidence="2 3">
    <name type="scientific">Collybiopsis confluens</name>
    <dbReference type="NCBI Taxonomy" id="2823264"/>
    <lineage>
        <taxon>Eukaryota</taxon>
        <taxon>Fungi</taxon>
        <taxon>Dikarya</taxon>
        <taxon>Basidiomycota</taxon>
        <taxon>Agaricomycotina</taxon>
        <taxon>Agaricomycetes</taxon>
        <taxon>Agaricomycetidae</taxon>
        <taxon>Agaricales</taxon>
        <taxon>Marasmiineae</taxon>
        <taxon>Omphalotaceae</taxon>
        <taxon>Collybiopsis</taxon>
    </lineage>
</organism>
<proteinExistence type="predicted"/>
<reference evidence="2 3" key="1">
    <citation type="journal article" date="2020" name="ISME J.">
        <title>Uncovering the hidden diversity of litter-decomposition mechanisms in mushroom-forming fungi.</title>
        <authorList>
            <person name="Floudas D."/>
            <person name="Bentzer J."/>
            <person name="Ahren D."/>
            <person name="Johansson T."/>
            <person name="Persson P."/>
            <person name="Tunlid A."/>
        </authorList>
    </citation>
    <scope>NUCLEOTIDE SEQUENCE [LARGE SCALE GENOMIC DNA]</scope>
    <source>
        <strain evidence="2 3">CBS 406.79</strain>
    </source>
</reference>
<evidence type="ECO:0000313" key="2">
    <source>
        <dbReference type="EMBL" id="KAF5376009.1"/>
    </source>
</evidence>